<dbReference type="AlphaFoldDB" id="F1LEF6"/>
<evidence type="ECO:0000256" key="4">
    <source>
        <dbReference type="ARBA" id="ARBA00023014"/>
    </source>
</evidence>
<evidence type="ECO:0000256" key="2">
    <source>
        <dbReference type="ARBA" id="ARBA00022723"/>
    </source>
</evidence>
<dbReference type="EMBL" id="JI180686">
    <property type="protein sequence ID" value="ADY48510.1"/>
    <property type="molecule type" value="mRNA"/>
</dbReference>
<evidence type="ECO:0000256" key="1">
    <source>
        <dbReference type="ARBA" id="ARBA00022714"/>
    </source>
</evidence>
<keyword evidence="2" id="KW-0479">Metal-binding</keyword>
<dbReference type="PANTHER" id="PTHR46491">
    <property type="entry name" value="CDGSH IRON SULFUR DOMAIN PROTEIN HOMOLOG"/>
    <property type="match status" value="1"/>
</dbReference>
<proteinExistence type="evidence at transcript level"/>
<organism evidence="7">
    <name type="scientific">Ascaris suum</name>
    <name type="common">Pig roundworm</name>
    <name type="synonym">Ascaris lumbricoides</name>
    <dbReference type="NCBI Taxonomy" id="6253"/>
    <lineage>
        <taxon>Eukaryota</taxon>
        <taxon>Metazoa</taxon>
        <taxon>Ecdysozoa</taxon>
        <taxon>Nematoda</taxon>
        <taxon>Chromadorea</taxon>
        <taxon>Rhabditida</taxon>
        <taxon>Spirurina</taxon>
        <taxon>Ascaridomorpha</taxon>
        <taxon>Ascaridoidea</taxon>
        <taxon>Ascarididae</taxon>
        <taxon>Ascaris</taxon>
    </lineage>
</organism>
<evidence type="ECO:0000259" key="6">
    <source>
        <dbReference type="SMART" id="SM00704"/>
    </source>
</evidence>
<dbReference type="Pfam" id="PF09360">
    <property type="entry name" value="zf-CDGSH"/>
    <property type="match status" value="2"/>
</dbReference>
<dbReference type="Gene3D" id="3.40.5.90">
    <property type="entry name" value="CDGSH iron-sulfur domain, mitoNEET-type"/>
    <property type="match status" value="2"/>
</dbReference>
<sequence length="158" mass="17725">MSMLTRNLPTSATNTLRYLSVRAKSSGFRIENPSAEMLPMKGIDAAKKPIKVRLEAGKRYTWCSCGHSVNQPWCDGSHRRDGITMLRPVMFEVEKTGDYVLCQCKQTDNRPLCDGTHKKISQRPRSADASRMVMFNDSPAYEGVAYKLGYKPKAGGFQ</sequence>
<evidence type="ECO:0000313" key="7">
    <source>
        <dbReference type="EMBL" id="ADY48510.1"/>
    </source>
</evidence>
<comment type="cofactor">
    <cofactor evidence="5">
        <name>[2Fe-2S] cluster</name>
        <dbReference type="ChEBI" id="CHEBI:190135"/>
    </cofactor>
</comment>
<feature type="domain" description="Iron-binding zinc finger CDGSH type" evidence="6">
    <location>
        <begin position="86"/>
        <end position="123"/>
    </location>
</feature>
<keyword evidence="4" id="KW-0411">Iron-sulfur</keyword>
<dbReference type="PANTHER" id="PTHR46491:SF3">
    <property type="entry name" value="CDGSH IRON-SULFUR DOMAIN-CONTAINING PROTEIN 3, MITOCHONDRIAL"/>
    <property type="match status" value="1"/>
</dbReference>
<accession>F1LEF6</accession>
<dbReference type="GO" id="GO:0046872">
    <property type="term" value="F:metal ion binding"/>
    <property type="evidence" value="ECO:0007669"/>
    <property type="project" value="UniProtKB-KW"/>
</dbReference>
<name>F1LEF6_ASCSU</name>
<dbReference type="GO" id="GO:0005739">
    <property type="term" value="C:mitochondrion"/>
    <property type="evidence" value="ECO:0007669"/>
    <property type="project" value="TreeGrafter"/>
</dbReference>
<dbReference type="SMART" id="SM00704">
    <property type="entry name" value="ZnF_CDGSH"/>
    <property type="match status" value="2"/>
</dbReference>
<keyword evidence="1" id="KW-0001">2Fe-2S</keyword>
<reference evidence="7" key="1">
    <citation type="journal article" date="2011" name="Genome Res.">
        <title>Deep small RNA sequencing from the nematode Ascaris reveals conservation, functional diversification, and novel developmental profiles.</title>
        <authorList>
            <person name="Wang J."/>
            <person name="Czech B."/>
            <person name="Crunk A."/>
            <person name="Wallace A."/>
            <person name="Mitreva M."/>
            <person name="Hannon G.J."/>
            <person name="Davis R.E."/>
        </authorList>
    </citation>
    <scope>NUCLEOTIDE SEQUENCE</scope>
</reference>
<protein>
    <submittedName>
        <fullName evidence="7">CDGSH iron-sulfur domain-containing protein 3</fullName>
    </submittedName>
</protein>
<keyword evidence="3" id="KW-0408">Iron</keyword>
<dbReference type="InterPro" id="IPR052950">
    <property type="entry name" value="CISD"/>
</dbReference>
<dbReference type="GO" id="GO:0051537">
    <property type="term" value="F:2 iron, 2 sulfur cluster binding"/>
    <property type="evidence" value="ECO:0007669"/>
    <property type="project" value="UniProtKB-KW"/>
</dbReference>
<evidence type="ECO:0000256" key="5">
    <source>
        <dbReference type="ARBA" id="ARBA00034078"/>
    </source>
</evidence>
<dbReference type="InterPro" id="IPR018967">
    <property type="entry name" value="FeS-contain_CDGSH-typ"/>
</dbReference>
<dbReference type="InterPro" id="IPR042216">
    <property type="entry name" value="MitoNEET_CISD"/>
</dbReference>
<feature type="domain" description="Iron-binding zinc finger CDGSH type" evidence="6">
    <location>
        <begin position="47"/>
        <end position="84"/>
    </location>
</feature>
<evidence type="ECO:0000256" key="3">
    <source>
        <dbReference type="ARBA" id="ARBA00023004"/>
    </source>
</evidence>